<reference evidence="3 4" key="1">
    <citation type="submission" date="2020-07" db="EMBL/GenBank/DDBJ databases">
        <title>Comparative genomics of pyrophilous fungi reveals a link between fire events and developmental genes.</title>
        <authorList>
            <consortium name="DOE Joint Genome Institute"/>
            <person name="Steindorff A.S."/>
            <person name="Carver A."/>
            <person name="Calhoun S."/>
            <person name="Stillman K."/>
            <person name="Liu H."/>
            <person name="Lipzen A."/>
            <person name="Pangilinan J."/>
            <person name="Labutti K."/>
            <person name="Bruns T.D."/>
            <person name="Grigoriev I.V."/>
        </authorList>
    </citation>
    <scope>NUCLEOTIDE SEQUENCE [LARGE SCALE GENOMIC DNA]</scope>
    <source>
        <strain evidence="3 4">CBS 144469</strain>
    </source>
</reference>
<dbReference type="OrthoDB" id="3248508at2759"/>
<dbReference type="Gene3D" id="3.40.50.1820">
    <property type="entry name" value="alpha/beta hydrolase"/>
    <property type="match status" value="1"/>
</dbReference>
<dbReference type="Proteomes" id="UP000521943">
    <property type="component" value="Unassembled WGS sequence"/>
</dbReference>
<dbReference type="SUPFAM" id="SSF53474">
    <property type="entry name" value="alpha/beta-Hydrolases"/>
    <property type="match status" value="1"/>
</dbReference>
<proteinExistence type="predicted"/>
<name>A0A8H6M3A5_9AGAR</name>
<comment type="caution">
    <text evidence="3">The sequence shown here is derived from an EMBL/GenBank/DDBJ whole genome shotgun (WGS) entry which is preliminary data.</text>
</comment>
<accession>A0A8H6M3A5</accession>
<dbReference type="PANTHER" id="PTHR47842">
    <property type="entry name" value="EXPRESSED PROTEIN"/>
    <property type="match status" value="1"/>
</dbReference>
<evidence type="ECO:0000259" key="2">
    <source>
        <dbReference type="Pfam" id="PF12697"/>
    </source>
</evidence>
<feature type="region of interest" description="Disordered" evidence="1">
    <location>
        <begin position="295"/>
        <end position="318"/>
    </location>
</feature>
<dbReference type="AlphaFoldDB" id="A0A8H6M3A5"/>
<evidence type="ECO:0000313" key="3">
    <source>
        <dbReference type="EMBL" id="KAF6751639.1"/>
    </source>
</evidence>
<feature type="region of interest" description="Disordered" evidence="1">
    <location>
        <begin position="134"/>
        <end position="161"/>
    </location>
</feature>
<dbReference type="EMBL" id="JACGCI010000048">
    <property type="protein sequence ID" value="KAF6751639.1"/>
    <property type="molecule type" value="Genomic_DNA"/>
</dbReference>
<evidence type="ECO:0000313" key="4">
    <source>
        <dbReference type="Proteomes" id="UP000521943"/>
    </source>
</evidence>
<organism evidence="3 4">
    <name type="scientific">Ephemerocybe angulata</name>
    <dbReference type="NCBI Taxonomy" id="980116"/>
    <lineage>
        <taxon>Eukaryota</taxon>
        <taxon>Fungi</taxon>
        <taxon>Dikarya</taxon>
        <taxon>Basidiomycota</taxon>
        <taxon>Agaricomycotina</taxon>
        <taxon>Agaricomycetes</taxon>
        <taxon>Agaricomycetidae</taxon>
        <taxon>Agaricales</taxon>
        <taxon>Agaricineae</taxon>
        <taxon>Psathyrellaceae</taxon>
        <taxon>Ephemerocybe</taxon>
    </lineage>
</organism>
<feature type="domain" description="AB hydrolase-1" evidence="2">
    <location>
        <begin position="7"/>
        <end position="179"/>
    </location>
</feature>
<dbReference type="PANTHER" id="PTHR47842:SF3">
    <property type="entry name" value="DUF676 DOMAIN-CONTAINING PROTEIN"/>
    <property type="match status" value="1"/>
</dbReference>
<dbReference type="InterPro" id="IPR029058">
    <property type="entry name" value="AB_hydrolase_fold"/>
</dbReference>
<feature type="compositionally biased region" description="Low complexity" evidence="1">
    <location>
        <begin position="193"/>
        <end position="204"/>
    </location>
</feature>
<protein>
    <recommendedName>
        <fullName evidence="2">AB hydrolase-1 domain-containing protein</fullName>
    </recommendedName>
</protein>
<evidence type="ECO:0000256" key="1">
    <source>
        <dbReference type="SAM" id="MobiDB-lite"/>
    </source>
</evidence>
<feature type="region of interest" description="Disordered" evidence="1">
    <location>
        <begin position="174"/>
        <end position="221"/>
    </location>
</feature>
<sequence length="435" mass="48607">MTTLVHLVYIHGFQGDDTSFQSFPLHLQEKLSSRIPPELDIRFQSSLYPTYKSVKPISHATQNFLAWLKTQPDGPVILVGHSMGGLLAADAATDPSNTDELGKPKRIVGVIAFDVPFLGMHPHVVVSGIASLLPKDDGKKKKSEKEMNKHPQIQIVDPKATDEWEEFKRRAHRPLSSEFGSSQLDVPRPPASPSALSLPEPSSPHSKETPRSRSPSPGFFNKTINKIAARAKENDPLVRWLRKHADAPFSAGKRWIVERFQFGSSMFDPYDLGDRYDRLVQWNGLWVNYWTYTRPEKKGKSKSPSPTTGEADPPNEADELDNDIAVLDSGLVDSKSEANSQRKRNLLKKGRQNDLDKSEALVSMRHFIVLPTGMGRVLGGSEHWERVPIAGVDDEVAAHTGIFIPTQNVDYAKFVERVADKVFDWCGNLYGQRKG</sequence>
<dbReference type="Pfam" id="PF12697">
    <property type="entry name" value="Abhydrolase_6"/>
    <property type="match status" value="1"/>
</dbReference>
<gene>
    <name evidence="3" type="ORF">DFP72DRAFT_471743</name>
</gene>
<dbReference type="InterPro" id="IPR000073">
    <property type="entry name" value="AB_hydrolase_1"/>
</dbReference>
<keyword evidence="4" id="KW-1185">Reference proteome</keyword>
<feature type="compositionally biased region" description="Basic and acidic residues" evidence="1">
    <location>
        <begin position="134"/>
        <end position="149"/>
    </location>
</feature>